<evidence type="ECO:0000256" key="3">
    <source>
        <dbReference type="SAM" id="SignalP"/>
    </source>
</evidence>
<evidence type="ECO:0008006" key="6">
    <source>
        <dbReference type="Google" id="ProtNLM"/>
    </source>
</evidence>
<feature type="transmembrane region" description="Helical" evidence="2">
    <location>
        <begin position="240"/>
        <end position="266"/>
    </location>
</feature>
<feature type="signal peptide" evidence="3">
    <location>
        <begin position="1"/>
        <end position="17"/>
    </location>
</feature>
<sequence>MKIVLSILLFLINSSFQTCNQRGKLKNQEFVETLFIFIAPSDSKNNRYQDDDMKKIKILYEEVMCAIPEYEKFKYMTVVNIHEPNPNPPKITVADLGTFEENKIKQKFELEKDWNSARKKISSSYSPEDNCDGFILTLWNIMKLKSDYTRIEVVYNVPKFGSNSGCAYFYIVRYMRMNGHVNFIRYDSIEYFGYNSLNLPDISLNIQEVKKLARNLVDSILEIKSESVNQKNCCDYSWKIFGFIIIGTIIGLISGIGLAVAIACIIKKIPTKQTEVNTGTESGSRSVGTAGKSGNLKKLIEISKPAKKDENSKISTKQTLNTETEGRTTNASVSNQASTIRSTSKSNIHSQKQPNIEGKRKKSDFEEDTI</sequence>
<reference evidence="4" key="1">
    <citation type="submission" date="2022-11" db="EMBL/GenBank/DDBJ databases">
        <authorList>
            <person name="Kikuchi T."/>
        </authorList>
    </citation>
    <scope>NUCLEOTIDE SEQUENCE</scope>
    <source>
        <strain evidence="4">PS1010</strain>
    </source>
</reference>
<feature type="region of interest" description="Disordered" evidence="1">
    <location>
        <begin position="307"/>
        <end position="370"/>
    </location>
</feature>
<organism evidence="4 5">
    <name type="scientific">Caenorhabditis angaria</name>
    <dbReference type="NCBI Taxonomy" id="860376"/>
    <lineage>
        <taxon>Eukaryota</taxon>
        <taxon>Metazoa</taxon>
        <taxon>Ecdysozoa</taxon>
        <taxon>Nematoda</taxon>
        <taxon>Chromadorea</taxon>
        <taxon>Rhabditida</taxon>
        <taxon>Rhabditina</taxon>
        <taxon>Rhabditomorpha</taxon>
        <taxon>Rhabditoidea</taxon>
        <taxon>Rhabditidae</taxon>
        <taxon>Peloderinae</taxon>
        <taxon>Caenorhabditis</taxon>
    </lineage>
</organism>
<accession>A0A9P1N1W6</accession>
<keyword evidence="5" id="KW-1185">Reference proteome</keyword>
<evidence type="ECO:0000256" key="1">
    <source>
        <dbReference type="SAM" id="MobiDB-lite"/>
    </source>
</evidence>
<proteinExistence type="predicted"/>
<dbReference type="EMBL" id="CANHGI010000004">
    <property type="protein sequence ID" value="CAI5446858.1"/>
    <property type="molecule type" value="Genomic_DNA"/>
</dbReference>
<keyword evidence="2" id="KW-1133">Transmembrane helix</keyword>
<dbReference type="AlphaFoldDB" id="A0A9P1N1W6"/>
<evidence type="ECO:0000313" key="4">
    <source>
        <dbReference type="EMBL" id="CAI5446858.1"/>
    </source>
</evidence>
<keyword evidence="2" id="KW-0812">Transmembrane</keyword>
<evidence type="ECO:0000313" key="5">
    <source>
        <dbReference type="Proteomes" id="UP001152747"/>
    </source>
</evidence>
<comment type="caution">
    <text evidence="4">The sequence shown here is derived from an EMBL/GenBank/DDBJ whole genome shotgun (WGS) entry which is preliminary data.</text>
</comment>
<feature type="chain" id="PRO_5040279915" description="SUN domain-containing protein" evidence="3">
    <location>
        <begin position="18"/>
        <end position="370"/>
    </location>
</feature>
<gene>
    <name evidence="4" type="ORF">CAMP_LOCUS9495</name>
</gene>
<feature type="compositionally biased region" description="Polar residues" evidence="1">
    <location>
        <begin position="313"/>
        <end position="354"/>
    </location>
</feature>
<keyword evidence="2" id="KW-0472">Membrane</keyword>
<evidence type="ECO:0000256" key="2">
    <source>
        <dbReference type="SAM" id="Phobius"/>
    </source>
</evidence>
<keyword evidence="3" id="KW-0732">Signal</keyword>
<name>A0A9P1N1W6_9PELO</name>
<protein>
    <recommendedName>
        <fullName evidence="6">SUN domain-containing protein</fullName>
    </recommendedName>
</protein>
<dbReference type="Proteomes" id="UP001152747">
    <property type="component" value="Unassembled WGS sequence"/>
</dbReference>